<feature type="chain" id="PRO_5005554048" evidence="1">
    <location>
        <begin position="21"/>
        <end position="271"/>
    </location>
</feature>
<dbReference type="EMBL" id="AQQZ01000008">
    <property type="protein sequence ID" value="KNG92641.1"/>
    <property type="molecule type" value="Genomic_DNA"/>
</dbReference>
<accession>A0A0L1JLL6</accession>
<dbReference type="AlphaFoldDB" id="A0A0L1JLL6"/>
<reference evidence="2 3" key="1">
    <citation type="journal article" date="2015" name="Int. J. Syst. Evol. Microbiol.">
        <title>Aestuariivita atlantica sp. nov., isolated from deep sea sediment of the Atlantic Ocean.</title>
        <authorList>
            <person name="Li G."/>
            <person name="Lai Q."/>
            <person name="Du Y."/>
            <person name="Liu X."/>
            <person name="Sun F."/>
            <person name="Shao Z."/>
        </authorList>
    </citation>
    <scope>NUCLEOTIDE SEQUENCE [LARGE SCALE GENOMIC DNA]</scope>
    <source>
        <strain evidence="2 3">22II-S11-z3</strain>
    </source>
</reference>
<feature type="signal peptide" evidence="1">
    <location>
        <begin position="1"/>
        <end position="20"/>
    </location>
</feature>
<keyword evidence="1" id="KW-0732">Signal</keyword>
<dbReference type="OrthoDB" id="7869410at2"/>
<name>A0A0L1JLL6_9RHOB</name>
<dbReference type="STRING" id="1317121.ATO11_16625"/>
<proteinExistence type="predicted"/>
<keyword evidence="3" id="KW-1185">Reference proteome</keyword>
<evidence type="ECO:0000313" key="2">
    <source>
        <dbReference type="EMBL" id="KNG92641.1"/>
    </source>
</evidence>
<sequence>MHRLHILLLAASLLAGPVAAQQSAASNNLWLMWEQIPATDPLCIGAEECAPKRRLRSHFMMNVPTPDAASLFERLEPSARYFGSANLEHEALPICLDGPDEPGVIPDYTTMEYAEKIDTLRGLTGVFADLRGARGPATFKGNFGGEAHTFLVEAMAQAGIPMVAKDDLDQVPGRPTLSLRYSPEVYGCRPWSVSLSLKQDMALTRDLTLMLSGTTWSAFAGQSEADADFSPRDAMQTVITAFIDAWQKANRIEPPAATDEAQVTPAAADGG</sequence>
<dbReference type="RefSeq" id="WP_050532031.1">
    <property type="nucleotide sequence ID" value="NZ_AQQZ01000008.1"/>
</dbReference>
<gene>
    <name evidence="2" type="ORF">ATO11_16625</name>
</gene>
<dbReference type="Proteomes" id="UP000036938">
    <property type="component" value="Unassembled WGS sequence"/>
</dbReference>
<evidence type="ECO:0000313" key="3">
    <source>
        <dbReference type="Proteomes" id="UP000036938"/>
    </source>
</evidence>
<organism evidence="2 3">
    <name type="scientific">Pseudaestuariivita atlantica</name>
    <dbReference type="NCBI Taxonomy" id="1317121"/>
    <lineage>
        <taxon>Bacteria</taxon>
        <taxon>Pseudomonadati</taxon>
        <taxon>Pseudomonadota</taxon>
        <taxon>Alphaproteobacteria</taxon>
        <taxon>Rhodobacterales</taxon>
        <taxon>Paracoccaceae</taxon>
        <taxon>Pseudaestuariivita</taxon>
    </lineage>
</organism>
<comment type="caution">
    <text evidence="2">The sequence shown here is derived from an EMBL/GenBank/DDBJ whole genome shotgun (WGS) entry which is preliminary data.</text>
</comment>
<protein>
    <submittedName>
        <fullName evidence="2">Uncharacterized protein</fullName>
    </submittedName>
</protein>
<evidence type="ECO:0000256" key="1">
    <source>
        <dbReference type="SAM" id="SignalP"/>
    </source>
</evidence>